<gene>
    <name evidence="16" type="primary">PDE4DIP</name>
</gene>
<dbReference type="Pfam" id="PF00435">
    <property type="entry name" value="Spectrin"/>
    <property type="match status" value="1"/>
</dbReference>
<dbReference type="Gene3D" id="1.20.58.60">
    <property type="match status" value="7"/>
</dbReference>
<feature type="coiled-coil region" evidence="13">
    <location>
        <begin position="939"/>
        <end position="966"/>
    </location>
</feature>
<keyword evidence="9" id="KW-0206">Cytoskeleton</keyword>
<dbReference type="SUPFAM" id="SSF46966">
    <property type="entry name" value="Spectrin repeat"/>
    <property type="match status" value="13"/>
</dbReference>
<keyword evidence="10" id="KW-0539">Nucleus</keyword>
<feature type="compositionally biased region" description="Polar residues" evidence="14">
    <location>
        <begin position="6519"/>
        <end position="6536"/>
    </location>
</feature>
<evidence type="ECO:0000256" key="11">
    <source>
        <dbReference type="ARBA" id="ARBA00046312"/>
    </source>
</evidence>
<keyword evidence="5 12" id="KW-0812">Transmembrane</keyword>
<dbReference type="InterPro" id="IPR002017">
    <property type="entry name" value="Spectrin_repeat"/>
</dbReference>
<feature type="region of interest" description="Disordered" evidence="14">
    <location>
        <begin position="1857"/>
        <end position="1909"/>
    </location>
</feature>
<dbReference type="SMART" id="SM00150">
    <property type="entry name" value="SPEC"/>
    <property type="match status" value="12"/>
</dbReference>
<feature type="coiled-coil region" evidence="13">
    <location>
        <begin position="500"/>
        <end position="593"/>
    </location>
</feature>
<feature type="region of interest" description="Disordered" evidence="14">
    <location>
        <begin position="730"/>
        <end position="779"/>
    </location>
</feature>
<keyword evidence="3" id="KW-0963">Cytoplasm</keyword>
<feature type="region of interest" description="Disordered" evidence="14">
    <location>
        <begin position="228"/>
        <end position="271"/>
    </location>
</feature>
<evidence type="ECO:0000256" key="3">
    <source>
        <dbReference type="ARBA" id="ARBA00022490"/>
    </source>
</evidence>
<feature type="region of interest" description="Disordered" evidence="14">
    <location>
        <begin position="4078"/>
        <end position="4103"/>
    </location>
</feature>
<dbReference type="InterPro" id="IPR056887">
    <property type="entry name" value="SYNE1/2_dom"/>
</dbReference>
<dbReference type="GO" id="GO:0005640">
    <property type="term" value="C:nuclear outer membrane"/>
    <property type="evidence" value="ECO:0007669"/>
    <property type="project" value="UniProtKB-SubCell"/>
</dbReference>
<comment type="similarity">
    <text evidence="2">Belongs to the nesprin family.</text>
</comment>
<evidence type="ECO:0000256" key="2">
    <source>
        <dbReference type="ARBA" id="ARBA00008619"/>
    </source>
</evidence>
<reference evidence="16" key="2">
    <citation type="submission" date="2025-08" db="UniProtKB">
        <authorList>
            <consortium name="Ensembl"/>
        </authorList>
    </citation>
    <scope>IDENTIFICATION</scope>
</reference>
<evidence type="ECO:0000256" key="7">
    <source>
        <dbReference type="ARBA" id="ARBA00022989"/>
    </source>
</evidence>
<feature type="region of interest" description="Disordered" evidence="14">
    <location>
        <begin position="6135"/>
        <end position="6217"/>
    </location>
</feature>
<dbReference type="InterPro" id="IPR018159">
    <property type="entry name" value="Spectrin/alpha-actinin"/>
</dbReference>
<feature type="topological domain" description="Perinuclear space" evidence="12">
    <location>
        <begin position="6585"/>
        <end position="6614"/>
    </location>
</feature>
<feature type="region of interest" description="Disordered" evidence="14">
    <location>
        <begin position="6519"/>
        <end position="6551"/>
    </location>
</feature>
<dbReference type="Proteomes" id="UP000265040">
    <property type="component" value="Chromosome 24"/>
</dbReference>
<feature type="domain" description="KASH" evidence="15">
    <location>
        <begin position="6555"/>
        <end position="6614"/>
    </location>
</feature>
<reference evidence="16" key="3">
    <citation type="submission" date="2025-09" db="UniProtKB">
        <authorList>
            <consortium name="Ensembl"/>
        </authorList>
    </citation>
    <scope>IDENTIFICATION</scope>
</reference>
<evidence type="ECO:0000256" key="13">
    <source>
        <dbReference type="SAM" id="Coils"/>
    </source>
</evidence>
<organism evidence="16 17">
    <name type="scientific">Anabas testudineus</name>
    <name type="common">Climbing perch</name>
    <name type="synonym">Anthias testudineus</name>
    <dbReference type="NCBI Taxonomy" id="64144"/>
    <lineage>
        <taxon>Eukaryota</taxon>
        <taxon>Metazoa</taxon>
        <taxon>Chordata</taxon>
        <taxon>Craniata</taxon>
        <taxon>Vertebrata</taxon>
        <taxon>Euteleostomi</taxon>
        <taxon>Actinopterygii</taxon>
        <taxon>Neopterygii</taxon>
        <taxon>Teleostei</taxon>
        <taxon>Neoteleostei</taxon>
        <taxon>Acanthomorphata</taxon>
        <taxon>Anabantaria</taxon>
        <taxon>Anabantiformes</taxon>
        <taxon>Anabantoidei</taxon>
        <taxon>Anabantidae</taxon>
        <taxon>Anabas</taxon>
    </lineage>
</organism>
<dbReference type="GO" id="GO:0005856">
    <property type="term" value="C:cytoskeleton"/>
    <property type="evidence" value="ECO:0007669"/>
    <property type="project" value="UniProtKB-SubCell"/>
</dbReference>
<evidence type="ECO:0000313" key="17">
    <source>
        <dbReference type="Proteomes" id="UP000265040"/>
    </source>
</evidence>
<feature type="coiled-coil region" evidence="13">
    <location>
        <begin position="3594"/>
        <end position="3652"/>
    </location>
</feature>
<keyword evidence="7" id="KW-1133">Transmembrane helix</keyword>
<evidence type="ECO:0000256" key="14">
    <source>
        <dbReference type="SAM" id="MobiDB-lite"/>
    </source>
</evidence>
<feature type="coiled-coil region" evidence="13">
    <location>
        <begin position="4822"/>
        <end position="4849"/>
    </location>
</feature>
<evidence type="ECO:0000256" key="9">
    <source>
        <dbReference type="ARBA" id="ARBA00023212"/>
    </source>
</evidence>
<evidence type="ECO:0000259" key="15">
    <source>
        <dbReference type="PROSITE" id="PS51049"/>
    </source>
</evidence>
<comment type="subcellular location">
    <subcellularLocation>
        <location evidence="1">Cytoplasm</location>
        <location evidence="1">Cytoskeleton</location>
    </subcellularLocation>
    <subcellularLocation>
        <location evidence="11">Nucleus outer membrane</location>
        <topology evidence="11">Single-pass type IV membrane protein</topology>
    </subcellularLocation>
</comment>
<evidence type="ECO:0000256" key="12">
    <source>
        <dbReference type="PROSITE-ProRule" id="PRU00385"/>
    </source>
</evidence>
<feature type="compositionally biased region" description="Acidic residues" evidence="14">
    <location>
        <begin position="6174"/>
        <end position="6187"/>
    </location>
</feature>
<dbReference type="FunFam" id="1.20.58.60:FF:000126">
    <property type="entry name" value="Spectrin repeat containing, nuclear envelope 1a"/>
    <property type="match status" value="1"/>
</dbReference>
<dbReference type="PROSITE" id="PS51049">
    <property type="entry name" value="KASH"/>
    <property type="match status" value="1"/>
</dbReference>
<evidence type="ECO:0000256" key="6">
    <source>
        <dbReference type="ARBA" id="ARBA00022737"/>
    </source>
</evidence>
<keyword evidence="17" id="KW-1185">Reference proteome</keyword>
<dbReference type="SMART" id="SM01249">
    <property type="entry name" value="KASH"/>
    <property type="match status" value="1"/>
</dbReference>
<dbReference type="Pfam" id="PF10541">
    <property type="entry name" value="KASH"/>
    <property type="match status" value="1"/>
</dbReference>
<dbReference type="FunFam" id="1.20.58.60:FF:000157">
    <property type="entry name" value="Nesprin-1 isoform 1"/>
    <property type="match status" value="1"/>
</dbReference>
<feature type="region of interest" description="Disordered" evidence="14">
    <location>
        <begin position="1"/>
        <end position="48"/>
    </location>
</feature>
<evidence type="ECO:0000256" key="8">
    <source>
        <dbReference type="ARBA" id="ARBA00023136"/>
    </source>
</evidence>
<protein>
    <recommendedName>
        <fullName evidence="15">KASH domain-containing protein</fullName>
    </recommendedName>
</protein>
<feature type="coiled-coil region" evidence="13">
    <location>
        <begin position="1209"/>
        <end position="1246"/>
    </location>
</feature>
<evidence type="ECO:0000256" key="10">
    <source>
        <dbReference type="ARBA" id="ARBA00023242"/>
    </source>
</evidence>
<keyword evidence="6" id="KW-0677">Repeat</keyword>
<feature type="compositionally biased region" description="Polar residues" evidence="14">
    <location>
        <begin position="1890"/>
        <end position="1909"/>
    </location>
</feature>
<proteinExistence type="inferred from homology"/>
<dbReference type="CDD" id="cd00176">
    <property type="entry name" value="SPEC"/>
    <property type="match status" value="2"/>
</dbReference>
<dbReference type="Pfam" id="PF25035">
    <property type="entry name" value="SYNE1"/>
    <property type="match status" value="1"/>
</dbReference>
<sequence>MPHVEVQMLSQPHSCQLSNPVTDVNKSSSLSKTHKSNKSKIKEQPKTMQSNITPQPLIMVRSEVHSKARSMARSRLEKARCRLQGRIQQAIELFGGKEISESQAKKKQKALMILQPAVLEEFLNAVEGFGAFCSEPQLQDLTLFSDSIRKQWEYVRSEMAALVPALWSKLRELSGMQCQMETNTVHETTNQTDRDSLQQQQAAEGAASAVEQKESLRELHETLAAHKSSYLATDQPKESDKAQETQTSDTVLPADSRGRQLGGNTPLRATGVSACRQQSNKLLAKQNMNVPKQDLSPVAGSVPLCDDIQDVPAESKDHLTQLSSIRSGINQKPSLRAPEQLLKARLLQQTSTHIQAVVKGDTVRTKQEAEWTVISEAVTPQHEECPSAQEVLERYRQSCLVFQSQLQNNKQQLECISGPFTISTLQNQKKQLEALKQETEALWFDFELQCDRLSQPSLLMTSKDIGDVERDRKQLTQEWGGQQMCLQSRMTSLQNTADVMESADDQMALIAQKLDKIIRESVEISSFTLINRSLLSDLNEMDVTLQLEIKKLSEQSSEEERQQSEVTSPSSFYQALQHSVHHLKQLRQQLEKVLSAALALDRFLATVRQVKAEIPTLLANQDPNRQQNKPDWEQEGRSWQLAMQQRLQTAAEQSDSVDSSLKAVGMTLTMSGATVKCQDVVTLLSKHVVDVEKNLVKARKRAKSKDDINPVQKEQIYSIEALNPVEVCENKTEDGSIQQKDVQEQDRPSSRGAEEKSRLEAKRSRLEGENNVKTEGEEGQMAELWRTEWDVKDERRRGGIQFRGEKESLFQKRAVLLGALREIRGVAEQLGLQEPTLPALQQRSRVLTELESRLAGLYDDLQHVQDASSSGSPDLSQSREVENLWEETTKAVRERLEQCLILTELLKRFQSIRGDLSGTLQRAESIISKQTSYLGKDNLQKLHLKVQETKAELNGLGERIEEVRSVCRQLHIHLRQIPECTIIPFESEAEALMDQWLDLSERTDSYQDNLYVSLTLWVGVQQLGADVESWIANKVSAFAESSSCQTENDIKIFQKEIAAQEESMEHFHRKATEIQSLLQSTELPAELQVVETQMRKKIEQLKELASEAEDVYRQMVGAKGQITIRMAKCWKSLQKIQDSLLSLSGSDVSTVLTKLKELCWQLQTQDEQAESLLEDLSVLASIARPGSVQDLSTEGIQLQEKIRNTHQLFSEVQEQTEKDIQDLDRLQREREHLEQWLQTVEEESAKEEDRSLLQEKALQQRVRTELLSQLVSSLQKGSLKQVPLVEESRKLLKQYYSFNTDILGDSKNKESSLKNDIEVFQALSSSTRSWVADLGQHVDSPLGKSLEIQRPVEQRLHNVQAIVNATAEGQARIEELRVTGSSLNQRLCDGDDLKQEIQETIQNTEQQWKDLLQSVEPYYRVLQADPKFTSSYLAQRQEARCRVEELKCKIAQLPTLFPWPGTAQRRQAYIQLTLTTLAQQRRELAEQTSDIIWTNSSWDELDNYSSGLMAELKGVCSRLKEGVSNEEHFGQLLQDCHHKLTSLQERMSACQAQKESSVGLLTDLPALEASLQEVTDIEKDLLQLAALKDSITASSTAEAQASLSQRVSNLQNHKRAVENSIRENLALLSENHQRVQELKEEVSCVQTALKDLTESVGKLCGNHDELPDINQLKQQWSAIQISDNRITELAARVDHLQKTGELSTTQEMLPTDVILSVSAVARALSSLRSLFLHKKQEWTENIANWMTQVINQLQLWSQTVQTEPSSPSKAVLEEGLLLQQTLHERLSEKDFLLDCLDTEVSKKLEKCALDALNESTRALENLSKHLVVQGHQEVELDNKGLMGATFRSECGTPLNLPEESTAVCPPASFVSSATDNKENSESDGDDDKMSSVNTTLHEGQPSSELGTNTIRGSNVEADATKQNQACVSVQPVDITAMSAADSLMQTAHKYALMPNKVPNVEITDVFKPKTQQELQPLKSALQEINLKTDLRLKHDPENTYRSAQSIGQRSFSLNHTELLTSDSFNYLNNSLISRQENTERLLKDTTSIIDSELSTIGAGSNKEICDTSVVGPQSTKPGDFPFSSQHLASEAEKIKMITYAQDQEEHCRDFSVTPKSMVTIILNMGPQDMQKHESVGSDVLSCSQEAGLCKADLTEGPCMDCSEKTSGVLSPLISAESDKTDLENLNYSAQSGVFEMAADEGKESEDSNVRPKKVFTIVLELKPQDMQQGEHVGASTSDLIRCSEGAEPRNEKVAESCTKHTETCKLMYNELLNSSKSCYTVPECQPSGANATETTFPGVKQEELTDCCHHEEQTMSSVSSTVEDSVQTGNVLTESQISVGDNKQHMALNTVQRPGTGHAVMTEASDPESPEVPERWDHLLHDETRESESPLLLAARESLQRQLVIPESMEPGRTVQGLSADLSAGEKTDDSPDSCKHRSTMQDILSDIQSMVERSNIINRTPHIDLKWYLQSSPGELEIQLVRTVQQVLACRYQPAQLDFTAMAKQLEDAEEYSRCVQEQVATMKSWNATRVCDPNALKRAEEQWSAALLDASATVQVKAAQLDQVKLYHKQMKMTRAFLEVLAAEKEKMSLESLGSSAVQVDRLHALMKTMKQKKSIMEELLQLSRQLAVHLSDAESSGALLAWLGDVQEEWRLLEGSIKRALQQALNSTSQFSFLMKEAEELKAKLQESSFQSSESKTDLELICLTTDLTLYNQLYLHLKSQSEALVHFSLGQKEKDEIQHNLEELGSLLNVTKVKFDTSTCSCGTTSSVKMNKQLRDLIIWAKQAENHISIGKKLPLFPEEARSQIFQMKKFQTDILSRRSKMLLQVDEMKDVTSDINKEECDQAMKTIEDLYEAITESLDHVLDTMKKNLQEREKLISQLASIDTWLAETHATRDPCRHVENVSKAEIQKLESELQSHKVATAEMERQLSLVEAMAESCKDIAIGLSPGESRYLVNRLSGLWTELDGLLAHEKATVWELEELIHERTTSDKELSAVQASLKLIASDLEQQRFPLTQETLSTIACLKHMLMEHQCQVQELQHCQDGKRSSLLDTIGELQDRCKALSLIAFEQNKYLYLRREMEESREIAKEQIQHTKNKTVSVDESFTLCQILLVELPLVKTQCQEAGDQLESIAQELYPSELNSERQRIHRTVETLVFWEHSVTDDIKNLESKLLPRLHFSSELAAFIELLQRTRLELDGAKPVNPNEKAIDDALQRYWVIWRNVESGMRVLEALGQKENIDLKNYKELYSLRDATMQTCHVQMESLSQARESLKDYQWAAQGAIGFLHNAEATFLSAPGGFLDCTEEQGQTQQALEALEDGFQAHICHLGELVPQQPCLSRSKIEQLHISVLSQLLVGRAILEAQAQLRLESLQRCAVRQQSHRSCHEDIQQRLSGFEARLSEYAAAHVTSYDKCVVQQQRATLLMENLRSLAGTLEELKAGCPNQGCGAGKDGELGALWRRWVSLRRGVGLLIAHTEQRGEEWKDIITSIKQCCSFLASLQAEVPDSSSVRFTHEEPRELLAQAELHHAGLEQEQQALASLEHRLEHALSLSTTHDHTSPGSAGKTLMKIQENIRSLKERNLLVVAAAQTEEKVRQQIQDEIEEVERNMLTILQTCSNPSKQQELKNNLSAQKTKLKHIVEDLQSQYSVIPAAISRRLQEIQLSLQRAEEKVMVSSSLVQKLAGRVLELVSGLEQVKRILEQRSPTVKEAQNVLKHVWDELDVWHSHVMLLESEVQDLAEEQPDHAHLLMDQLTQPLQLYQNTAQMAEQRTSFLSKIPACLQEFEDILYSATSWMGEAQAWLSTHCVFTTARSLQNHANSLQLVLDDSERIRDTLRDFRPVLAEISAVCDISTEEEKLEQNDQQVYKMQHNVLQPLEQLLQAVEVVEAVEAELKTMEKNVSKIRTILSSVENSNITLMEHLQNRQVILANVQSMQRTLEEMEKYKGELRLPQGAEENLTVFSRARLLLQQLEELGQVTQQQVSLLESKIRDEEGASNNPGVTTVYKEAFHMSESEEEEEEDGESCHSSSSDTLTCSVAEDPEETFNASHVQYEDTAEVEALSEAEDLKSLSHQFSSDVETSSKGDESGPLSVKSGFDISDGSKTELKRVDLKADIGDADVVTAANKSLITADAPPTKEEFTAVYTLEQHETLLVDSHTKSLQAAAALEGTRLIPARPITPFAATTSVECVERGDEDLCLSTAPYDATPGLKDELEVGTTHCSTLKEFQVAPEASTAPISLVEHEGEDDKERQSWSRLYTQISRKLTSLKKVQEEHQTSIRTEDGGFCEKFPQMEPTQSRSVSAVLQQTQESIAMLRQTVRSAGCTHPGTKEELYEAVQRVLLCLDSLPDLLLTPGGSGKDDTQLRLLQQECVSTDLVTLDELLNKMESEIKPVLVGEELDTLHCLTCLQDFIHTVQLVFTSFHSQPPEKGDLKKHQELSFNQLCILDEFDVRQSEIFPSLKNAASLEQCVLGRHLRKSPGEKAKLQQASRSLLQGIIRLLELGEECKTEAQMSQFPNRSQLQAVLCGHKKLLQVLGSQLAFVQHLFQSEPETLKCQEDEWVPLEVRARALQQQALEQEAAFQTMLQKWTWWDDNCGQLGKVLDEFEALFSSVEPEGDDEEFIVQHRLDACQETLIQLDESRAALGLLQDQRSVLLQAEMVFAPLICRAGGALELRWRSAYKWTEQEIQHCRNMQDSWTRFKTGFDSVSEWLVGANKHLKILSDLAGTSDLNQERIQSHLIKLLDFSMDVEAMSAQKAAVSRDGTKLIHRREADCPRLRAQLTQLDVSWSQLSSNLSKIQEQLQQRLLGCWPPVELLSDLEDWLQRLDARLNEVKETALKVKDAAHVADVLQQYKELKAGVVTGQLLLDFLCQSGPQVLGADVQTLRSERTMFAETLSALRMKWTHFQRELENQIWGVEQMHHTCADREKRLKHLHGLIAQQKEQLTQWKQLTSQTLLHKALLEWEAAEGRVKEVTAALQELKATRADVEKEEVHPCDIAFCNQADHISHACWDICEQMETLRPTLQQTVAKWSCYDRAMQEVRLHCTRVRCALQHHQTPVFSLKQAEGHIHLLQQLGEKTGKAEELWASVEKSYQSLVKRLHCGTANALGEQMEEERKRWEDIVQEVKDECTKAAETLLLWQEYSHLSENCSLHLQNLWHQMEELSSSSPELDLQAMPHSVENLQDAADELQRSVGNVLEASKPLIGRLQPIAANLIKSETRLMSRDVLLLNWAVSRKMKSLQENLEEQKLFSTHVEALEKKMQSTMLKMEAGFSDTAYVQQVFVELSGLFSSLVDVRDMSGYVPLNNQEMERLQMLYREWIESMTRISDMNRERQADYQLSQNFEEKCKNLASIQEKLEQELVSRKAQSYSSLQEMLTVHQRLQAEIITGHQLLQVLLCDAVSSMEKETGAKRSEIMTQVSRVKENWFNSVALTDQSRTLLKEQLRLWRTYQDGLKLLWKLVRDVEPLLPPTGPAPCALDDYQGVKEAVVLHSAVYTVTLEAGRRLCETMTESESQSQLQSECRAIEEAWERTMSLLERKTDLANTTVRNWSQCQDRITNITSELDELKMRLKQQLPERLKPPEEDTFIQEAELSLQRLASGLRELDTMKTDLPQYVAAGDSALLEQQLEQLHGQWEELCMKVSLHRQEIADRLNAWTIFNDKNKEFCDWLTQMENKVCHSGDLSIEEMVEKLKKDCMEEINLFSENKSHLKQLGEQLLLASDEAKQTQVRGSLQEVNQRWHSLFHHIEARVKKLKETLATVQQLDKNMSNLRSWLSRIEAELSRPITYSICHHQEIQKRLAEQQELQKDIEQHTEGVASVLSLCDVLLRDEDAAGGTEVESDSLQETSRSLDQRWRTICAMALDRRLRIEETWRLWCKFLEDYSRFEDWLKMAERTAANPNSADVLYTVAKEELKKFEGFQRQVHERLTQLELVNNQYRRLARENRTDRASQLKVMVHEGNRRWDNLHRRVAAILRRLKYFTSQREEFENTRESMLVWLTELDLQLTNVEHFSESDVHQKMQQLNSFQKEITLNTERIDGLIVFGEGLIQKSSPQDAALIEDELEELHSYCQEVFSRLVRFHQRLSQPPMIKEEPQVSGNIFSLESSLELICRPWLGRSQGSLPATPTHLLTSPLEHSGRETPVSVDSLPLEWDPSGDVGGSSSHEDEEEEEEHEDEDAYFSTLSVPSRSKVVHEPSEWLSPGDTDTEPVQLDPVGHTEDAPTLTSTPLKHSYRRLMSQCSGSIENIKRVSLILEDEEQPLQPGLTGLTASDKQSGVIERWELIKAQPRSDQQDGPQQPHQLTSDLHDITVWLENLIQKLDCLQQSEPAIGIEEMEAKAKELKEMQKMFTRYKSVMLSVNLRAQVAPGLQEKLANMNRDWSRACTGLQQWDTSLRKTLMRCQQFHKSLHSLLLWLAHAESRRYTVDIHHPETHVRALQQHRNTLTDLQEELRSKQAQQASLQALWTQLQPKDGAEESDEAQEKLHVTGSKLRLLLKEVDQDLSTLQQRLDCQPASGQTASGDSSQEVAHSNRGSSTQRQRRESSPPRSFFYRVLRAAFPLHLLLLLLLLLPCLIPLSESDPGCSVTNNFARSFYPMLHYTNGPPPT</sequence>
<dbReference type="InterPro" id="IPR012315">
    <property type="entry name" value="KASH"/>
</dbReference>
<evidence type="ECO:0000256" key="1">
    <source>
        <dbReference type="ARBA" id="ARBA00004245"/>
    </source>
</evidence>
<keyword evidence="4" id="KW-0597">Phosphoprotein</keyword>
<keyword evidence="13" id="KW-0175">Coiled coil</keyword>
<dbReference type="GeneTree" id="ENSGT00940000154656"/>
<evidence type="ECO:0000313" key="16">
    <source>
        <dbReference type="Ensembl" id="ENSATEP00000077879.1"/>
    </source>
</evidence>
<dbReference type="PANTHER" id="PTHR14514:SF4">
    <property type="entry name" value="NESPRIN-2"/>
    <property type="match status" value="1"/>
</dbReference>
<feature type="coiled-coil region" evidence="13">
    <location>
        <begin position="6445"/>
        <end position="6472"/>
    </location>
</feature>
<feature type="compositionally biased region" description="Low complexity" evidence="14">
    <location>
        <begin position="198"/>
        <end position="210"/>
    </location>
</feature>
<feature type="topological domain" description="Cytoplasmic" evidence="12">
    <location>
        <begin position="1"/>
        <end position="6563"/>
    </location>
</feature>
<evidence type="ECO:0000256" key="5">
    <source>
        <dbReference type="ARBA" id="ARBA00022692"/>
    </source>
</evidence>
<dbReference type="PANTHER" id="PTHR14514">
    <property type="entry name" value="PKA ANCHORING PROTEIN"/>
    <property type="match status" value="1"/>
</dbReference>
<reference evidence="16 17" key="1">
    <citation type="submission" date="2021-04" db="EMBL/GenBank/DDBJ databases">
        <authorList>
            <consortium name="Wellcome Sanger Institute Data Sharing"/>
        </authorList>
    </citation>
    <scope>NUCLEOTIDE SEQUENCE [LARGE SCALE GENOMIC DNA]</scope>
</reference>
<keyword evidence="8 12" id="KW-0472">Membrane</keyword>
<feature type="coiled-coil region" evidence="13">
    <location>
        <begin position="3885"/>
        <end position="3912"/>
    </location>
</feature>
<feature type="region of interest" description="Disordered" evidence="14">
    <location>
        <begin position="186"/>
        <end position="212"/>
    </location>
</feature>
<feature type="region of interest" description="Disordered" evidence="14">
    <location>
        <begin position="4017"/>
        <end position="4040"/>
    </location>
</feature>
<dbReference type="InterPro" id="IPR057057">
    <property type="entry name" value="Spectrin_SYNE1"/>
</dbReference>
<dbReference type="Ensembl" id="ENSATET00000078884.1">
    <property type="protein sequence ID" value="ENSATEP00000077879.1"/>
    <property type="gene ID" value="ENSATEG00000021057.3"/>
</dbReference>
<evidence type="ECO:0000256" key="4">
    <source>
        <dbReference type="ARBA" id="ARBA00022553"/>
    </source>
</evidence>
<name>A0AAQ6IQR6_ANATE</name>
<accession>A0AAQ6IQR6</accession>
<feature type="compositionally biased region" description="Basic and acidic residues" evidence="14">
    <location>
        <begin position="741"/>
        <end position="776"/>
    </location>
</feature>
<dbReference type="Pfam" id="PF25034">
    <property type="entry name" value="Spectrin_SYNE1"/>
    <property type="match status" value="1"/>
</dbReference>
<feature type="compositionally biased region" description="Polar residues" evidence="14">
    <location>
        <begin position="8"/>
        <end position="31"/>
    </location>
</feature>
<feature type="coiled-coil region" evidence="13">
    <location>
        <begin position="1087"/>
        <end position="1114"/>
    </location>
</feature>